<evidence type="ECO:0000313" key="1">
    <source>
        <dbReference type="EMBL" id="CAH1109263.1"/>
    </source>
</evidence>
<dbReference type="OrthoDB" id="7701049at2759"/>
<name>A0A9P0GDE0_9CUCU</name>
<accession>A0A9P0GDE0</accession>
<dbReference type="AlphaFoldDB" id="A0A9P0GDE0"/>
<proteinExistence type="predicted"/>
<dbReference type="EMBL" id="OV651816">
    <property type="protein sequence ID" value="CAH1109263.1"/>
    <property type="molecule type" value="Genomic_DNA"/>
</dbReference>
<dbReference type="Proteomes" id="UP001153636">
    <property type="component" value="Chromosome 4"/>
</dbReference>
<organism evidence="1 2">
    <name type="scientific">Psylliodes chrysocephalus</name>
    <dbReference type="NCBI Taxonomy" id="3402493"/>
    <lineage>
        <taxon>Eukaryota</taxon>
        <taxon>Metazoa</taxon>
        <taxon>Ecdysozoa</taxon>
        <taxon>Arthropoda</taxon>
        <taxon>Hexapoda</taxon>
        <taxon>Insecta</taxon>
        <taxon>Pterygota</taxon>
        <taxon>Neoptera</taxon>
        <taxon>Endopterygota</taxon>
        <taxon>Coleoptera</taxon>
        <taxon>Polyphaga</taxon>
        <taxon>Cucujiformia</taxon>
        <taxon>Chrysomeloidea</taxon>
        <taxon>Chrysomelidae</taxon>
        <taxon>Galerucinae</taxon>
        <taxon>Alticini</taxon>
        <taxon>Psylliodes</taxon>
    </lineage>
</organism>
<protein>
    <submittedName>
        <fullName evidence="1">Uncharacterized protein</fullName>
    </submittedName>
</protein>
<sequence>MSSQLVRQIYAKKLTKCQYMHSKSKIVYICNICKIWRFAYIPSSTHKHQIETIQNKVLRICAYKMGYIKGDYSYASINSQLNLKSLDFRRTVSDIIFINKLLTGNIDSPQAVGLINFNTFSRTRQFDLFNIPIHTTNYAFNSPVSRMLRECNKLKCKNCDIFGIINALKTYLNNMEV</sequence>
<keyword evidence="2" id="KW-1185">Reference proteome</keyword>
<evidence type="ECO:0000313" key="2">
    <source>
        <dbReference type="Proteomes" id="UP001153636"/>
    </source>
</evidence>
<gene>
    <name evidence="1" type="ORF">PSYICH_LOCUS9912</name>
</gene>
<reference evidence="1" key="1">
    <citation type="submission" date="2022-01" db="EMBL/GenBank/DDBJ databases">
        <authorList>
            <person name="King R."/>
        </authorList>
    </citation>
    <scope>NUCLEOTIDE SEQUENCE</scope>
</reference>